<dbReference type="OrthoDB" id="9797508at2759"/>
<dbReference type="Proteomes" id="UP001152795">
    <property type="component" value="Unassembled WGS sequence"/>
</dbReference>
<comment type="caution">
    <text evidence="1">The sequence shown here is derived from an EMBL/GenBank/DDBJ whole genome shotgun (WGS) entry which is preliminary data.</text>
</comment>
<protein>
    <submittedName>
        <fullName evidence="1">Uncharacterized protein</fullName>
    </submittedName>
</protein>
<evidence type="ECO:0000313" key="1">
    <source>
        <dbReference type="EMBL" id="CAB4039817.1"/>
    </source>
</evidence>
<name>A0A6S7K5K1_PARCT</name>
<dbReference type="AlphaFoldDB" id="A0A6S7K5K1"/>
<proteinExistence type="predicted"/>
<dbReference type="EMBL" id="CACRXK020025907">
    <property type="protein sequence ID" value="CAB4039817.1"/>
    <property type="molecule type" value="Genomic_DNA"/>
</dbReference>
<feature type="non-terminal residue" evidence="1">
    <location>
        <position position="142"/>
    </location>
</feature>
<reference evidence="1" key="1">
    <citation type="submission" date="2020-04" db="EMBL/GenBank/DDBJ databases">
        <authorList>
            <person name="Alioto T."/>
            <person name="Alioto T."/>
            <person name="Gomez Garrido J."/>
        </authorList>
    </citation>
    <scope>NUCLEOTIDE SEQUENCE</scope>
    <source>
        <strain evidence="1">A484AB</strain>
    </source>
</reference>
<accession>A0A6S7K5K1</accession>
<organism evidence="1 2">
    <name type="scientific">Paramuricea clavata</name>
    <name type="common">Red gorgonian</name>
    <name type="synonym">Violescent sea-whip</name>
    <dbReference type="NCBI Taxonomy" id="317549"/>
    <lineage>
        <taxon>Eukaryota</taxon>
        <taxon>Metazoa</taxon>
        <taxon>Cnidaria</taxon>
        <taxon>Anthozoa</taxon>
        <taxon>Octocorallia</taxon>
        <taxon>Malacalcyonacea</taxon>
        <taxon>Plexauridae</taxon>
        <taxon>Paramuricea</taxon>
    </lineage>
</organism>
<keyword evidence="2" id="KW-1185">Reference proteome</keyword>
<gene>
    <name evidence="1" type="ORF">PACLA_8A080874</name>
</gene>
<dbReference type="PANTHER" id="PTHR19446">
    <property type="entry name" value="REVERSE TRANSCRIPTASES"/>
    <property type="match status" value="1"/>
</dbReference>
<evidence type="ECO:0000313" key="2">
    <source>
        <dbReference type="Proteomes" id="UP001152795"/>
    </source>
</evidence>
<sequence>MPSKLSIPSCSQLSNIVLTEFEVTEVLRYLDPQKACGPDGIPSRLLLELADEIAPSLSKLLNMSLSLGVVPSKWKFANITPVFKADDPTLSSNYRPISLLCALSKVLERCIHNHSYQHLAPLIYDRQHGFVRGKSTTTQLLE</sequence>